<dbReference type="EMBL" id="FMZL01000001">
    <property type="protein sequence ID" value="SDB96905.1"/>
    <property type="molecule type" value="Genomic_DNA"/>
</dbReference>
<dbReference type="InterPro" id="IPR052710">
    <property type="entry name" value="CAAX_protease"/>
</dbReference>
<feature type="transmembrane region" description="Helical" evidence="2">
    <location>
        <begin position="12"/>
        <end position="33"/>
    </location>
</feature>
<accession>A0A1G6HSS0</accession>
<evidence type="ECO:0000313" key="7">
    <source>
        <dbReference type="Proteomes" id="UP000434342"/>
    </source>
</evidence>
<keyword evidence="5" id="KW-0645">Protease</keyword>
<feature type="region of interest" description="Disordered" evidence="1">
    <location>
        <begin position="294"/>
        <end position="332"/>
    </location>
</feature>
<keyword evidence="4" id="KW-0482">Metalloprotease</keyword>
<gene>
    <name evidence="4" type="ORF">FYJ69_03105</name>
    <name evidence="5" type="ORF">SAMN04487824_101102</name>
</gene>
<dbReference type="GO" id="GO:0006508">
    <property type="term" value="P:proteolysis"/>
    <property type="evidence" value="ECO:0007669"/>
    <property type="project" value="UniProtKB-KW"/>
</dbReference>
<feature type="transmembrane region" description="Helical" evidence="2">
    <location>
        <begin position="181"/>
        <end position="200"/>
    </location>
</feature>
<evidence type="ECO:0000313" key="4">
    <source>
        <dbReference type="EMBL" id="MST59906.1"/>
    </source>
</evidence>
<keyword evidence="6" id="KW-1185">Reference proteome</keyword>
<dbReference type="GO" id="GO:0004175">
    <property type="term" value="F:endopeptidase activity"/>
    <property type="evidence" value="ECO:0007669"/>
    <property type="project" value="UniProtKB-ARBA"/>
</dbReference>
<evidence type="ECO:0000256" key="2">
    <source>
        <dbReference type="SAM" id="Phobius"/>
    </source>
</evidence>
<dbReference type="STRING" id="604330.SAMN04489857_0538"/>
<organism evidence="5 6">
    <name type="scientific">Parafannyhessea umbonata</name>
    <dbReference type="NCBI Taxonomy" id="604330"/>
    <lineage>
        <taxon>Bacteria</taxon>
        <taxon>Bacillati</taxon>
        <taxon>Actinomycetota</taxon>
        <taxon>Coriobacteriia</taxon>
        <taxon>Coriobacteriales</taxon>
        <taxon>Atopobiaceae</taxon>
        <taxon>Parafannyhessea</taxon>
    </lineage>
</organism>
<feature type="transmembrane region" description="Helical" evidence="2">
    <location>
        <begin position="247"/>
        <end position="265"/>
    </location>
</feature>
<protein>
    <submittedName>
        <fullName evidence="5">CAAX protease self-immunity</fullName>
    </submittedName>
    <submittedName>
        <fullName evidence="4">CPBP family intramembrane metalloprotease</fullName>
    </submittedName>
</protein>
<keyword evidence="2" id="KW-0472">Membrane</keyword>
<proteinExistence type="predicted"/>
<reference evidence="6" key="2">
    <citation type="submission" date="2016-10" db="EMBL/GenBank/DDBJ databases">
        <authorList>
            <person name="Varghese N."/>
            <person name="Submissions S."/>
        </authorList>
    </citation>
    <scope>NUCLEOTIDE SEQUENCE [LARGE SCALE GENOMIC DNA]</scope>
    <source>
        <strain evidence="6">DSM 22619</strain>
    </source>
</reference>
<dbReference type="InterPro" id="IPR003675">
    <property type="entry name" value="Rce1/LyrA-like_dom"/>
</dbReference>
<name>A0A1G6HSS0_9ACTN</name>
<dbReference type="Proteomes" id="UP000434342">
    <property type="component" value="Unassembled WGS sequence"/>
</dbReference>
<dbReference type="AlphaFoldDB" id="A0A1G6HSS0"/>
<keyword evidence="2" id="KW-1133">Transmembrane helix</keyword>
<reference evidence="5" key="1">
    <citation type="submission" date="2016-10" db="EMBL/GenBank/DDBJ databases">
        <authorList>
            <person name="de Groot N.N."/>
        </authorList>
    </citation>
    <scope>NUCLEOTIDE SEQUENCE [LARGE SCALE GENOMIC DNA]</scope>
    <source>
        <strain evidence="5">DSM 22619</strain>
    </source>
</reference>
<dbReference type="PANTHER" id="PTHR36435">
    <property type="entry name" value="SLR1288 PROTEIN"/>
    <property type="match status" value="1"/>
</dbReference>
<keyword evidence="2" id="KW-0812">Transmembrane</keyword>
<evidence type="ECO:0000313" key="6">
    <source>
        <dbReference type="Proteomes" id="UP000198528"/>
    </source>
</evidence>
<keyword evidence="4" id="KW-0378">Hydrolase</keyword>
<dbReference type="EMBL" id="VUND01000001">
    <property type="protein sequence ID" value="MST59906.1"/>
    <property type="molecule type" value="Genomic_DNA"/>
</dbReference>
<sequence>MAARGRRRRSRLAAALVVAAFAPVFQGLVYLLISRLHLDENLSLEVSSALYMAVAVCLLGGRRMLVPSRASFQNVWRLAWPILAVSLALTCTQVAGYASGTERLSPHWAQNVAYYVVFCLCIGIYEECYVRGVLLGGLLSRFGRSRGALWACIAVSSVYFGALHIDWAGLNYASPLELAQAALKVAQTGIYGAVLSAAVVEDDNLTGAILFHALDDFSIMVIPYALFGEGLSTNYVSSGREEAMSSIVLYAVLCVLYLPSLWHAIRRTRTLPQPHHGGFVMSDAGEKCGDSCARPWADEPPTPPAGMPHVPAHMRKTAAQEHGLDPGGARGR</sequence>
<evidence type="ECO:0000313" key="5">
    <source>
        <dbReference type="EMBL" id="SDB96905.1"/>
    </source>
</evidence>
<feature type="transmembrane region" description="Helical" evidence="2">
    <location>
        <begin position="48"/>
        <end position="66"/>
    </location>
</feature>
<evidence type="ECO:0000259" key="3">
    <source>
        <dbReference type="Pfam" id="PF02517"/>
    </source>
</evidence>
<feature type="transmembrane region" description="Helical" evidence="2">
    <location>
        <begin position="147"/>
        <end position="169"/>
    </location>
</feature>
<feature type="transmembrane region" description="Helical" evidence="2">
    <location>
        <begin position="112"/>
        <end position="135"/>
    </location>
</feature>
<dbReference type="RefSeq" id="WP_090844278.1">
    <property type="nucleotide sequence ID" value="NZ_FMZL01000001.1"/>
</dbReference>
<dbReference type="PANTHER" id="PTHR36435:SF1">
    <property type="entry name" value="CAAX AMINO TERMINAL PROTEASE FAMILY PROTEIN"/>
    <property type="match status" value="1"/>
</dbReference>
<feature type="domain" description="CAAX prenyl protease 2/Lysostaphin resistance protein A-like" evidence="3">
    <location>
        <begin position="110"/>
        <end position="217"/>
    </location>
</feature>
<reference evidence="4 7" key="3">
    <citation type="submission" date="2019-08" db="EMBL/GenBank/DDBJ databases">
        <title>In-depth cultivation of the pig gut microbiome towards novel bacterial diversity and tailored functional studies.</title>
        <authorList>
            <person name="Wylensek D."/>
            <person name="Hitch T.C.A."/>
            <person name="Clavel T."/>
        </authorList>
    </citation>
    <scope>NUCLEOTIDE SEQUENCE [LARGE SCALE GENOMIC DNA]</scope>
    <source>
        <strain evidence="4 7">WB01_CNA04</strain>
    </source>
</reference>
<dbReference type="GO" id="GO:0008237">
    <property type="term" value="F:metallopeptidase activity"/>
    <property type="evidence" value="ECO:0007669"/>
    <property type="project" value="UniProtKB-KW"/>
</dbReference>
<dbReference type="GO" id="GO:0080120">
    <property type="term" value="P:CAAX-box protein maturation"/>
    <property type="evidence" value="ECO:0007669"/>
    <property type="project" value="UniProtKB-ARBA"/>
</dbReference>
<dbReference type="Proteomes" id="UP000198528">
    <property type="component" value="Unassembled WGS sequence"/>
</dbReference>
<feature type="transmembrane region" description="Helical" evidence="2">
    <location>
        <begin position="78"/>
        <end position="100"/>
    </location>
</feature>
<dbReference type="Pfam" id="PF02517">
    <property type="entry name" value="Rce1-like"/>
    <property type="match status" value="1"/>
</dbReference>
<feature type="transmembrane region" description="Helical" evidence="2">
    <location>
        <begin position="207"/>
        <end position="227"/>
    </location>
</feature>
<evidence type="ECO:0000256" key="1">
    <source>
        <dbReference type="SAM" id="MobiDB-lite"/>
    </source>
</evidence>